<gene>
    <name evidence="2" type="ORF">C8F04DRAFT_1174664</name>
</gene>
<sequence length="189" mass="21608">MYHIVDFDLDESRSVTRRDDQMTITSNQTHPIFKFAFTAERDTLSILPSSTTEPWIKWECKLRCSPDPLDLVPPFDVPESFFQHPMSYHAHPSHRPAKAAKMYPGEFCRHCDPCPTCGARPQPERPASDPVLNEPVRTPPFADGASSERILPSIPLSSLFTLLLLEAHIQGGWRQLFMPYIIILLFYLL</sequence>
<comment type="caution">
    <text evidence="2">The sequence shown here is derived from an EMBL/GenBank/DDBJ whole genome shotgun (WGS) entry which is preliminary data.</text>
</comment>
<proteinExistence type="predicted"/>
<accession>A0AAD6TEJ4</accession>
<keyword evidence="3" id="KW-1185">Reference proteome</keyword>
<dbReference type="EMBL" id="JARJCM010000007">
    <property type="protein sequence ID" value="KAJ7044222.1"/>
    <property type="molecule type" value="Genomic_DNA"/>
</dbReference>
<name>A0AAD6TEJ4_9AGAR</name>
<evidence type="ECO:0000313" key="2">
    <source>
        <dbReference type="EMBL" id="KAJ7044222.1"/>
    </source>
</evidence>
<organism evidence="2 3">
    <name type="scientific">Mycena alexandri</name>
    <dbReference type="NCBI Taxonomy" id="1745969"/>
    <lineage>
        <taxon>Eukaryota</taxon>
        <taxon>Fungi</taxon>
        <taxon>Dikarya</taxon>
        <taxon>Basidiomycota</taxon>
        <taxon>Agaricomycotina</taxon>
        <taxon>Agaricomycetes</taxon>
        <taxon>Agaricomycetidae</taxon>
        <taxon>Agaricales</taxon>
        <taxon>Marasmiineae</taxon>
        <taxon>Mycenaceae</taxon>
        <taxon>Mycena</taxon>
    </lineage>
</organism>
<dbReference type="Proteomes" id="UP001218188">
    <property type="component" value="Unassembled WGS sequence"/>
</dbReference>
<evidence type="ECO:0000313" key="3">
    <source>
        <dbReference type="Proteomes" id="UP001218188"/>
    </source>
</evidence>
<reference evidence="2" key="1">
    <citation type="submission" date="2023-03" db="EMBL/GenBank/DDBJ databases">
        <title>Massive genome expansion in bonnet fungi (Mycena s.s.) driven by repeated elements and novel gene families across ecological guilds.</title>
        <authorList>
            <consortium name="Lawrence Berkeley National Laboratory"/>
            <person name="Harder C.B."/>
            <person name="Miyauchi S."/>
            <person name="Viragh M."/>
            <person name="Kuo A."/>
            <person name="Thoen E."/>
            <person name="Andreopoulos B."/>
            <person name="Lu D."/>
            <person name="Skrede I."/>
            <person name="Drula E."/>
            <person name="Henrissat B."/>
            <person name="Morin E."/>
            <person name="Kohler A."/>
            <person name="Barry K."/>
            <person name="LaButti K."/>
            <person name="Morin E."/>
            <person name="Salamov A."/>
            <person name="Lipzen A."/>
            <person name="Mereny Z."/>
            <person name="Hegedus B."/>
            <person name="Baldrian P."/>
            <person name="Stursova M."/>
            <person name="Weitz H."/>
            <person name="Taylor A."/>
            <person name="Grigoriev I.V."/>
            <person name="Nagy L.G."/>
            <person name="Martin F."/>
            <person name="Kauserud H."/>
        </authorList>
    </citation>
    <scope>NUCLEOTIDE SEQUENCE</scope>
    <source>
        <strain evidence="2">CBHHK200</strain>
    </source>
</reference>
<evidence type="ECO:0000256" key="1">
    <source>
        <dbReference type="SAM" id="MobiDB-lite"/>
    </source>
</evidence>
<dbReference type="AlphaFoldDB" id="A0AAD6TEJ4"/>
<protein>
    <submittedName>
        <fullName evidence="2">Uncharacterized protein</fullName>
    </submittedName>
</protein>
<feature type="region of interest" description="Disordered" evidence="1">
    <location>
        <begin position="122"/>
        <end position="145"/>
    </location>
</feature>